<comment type="caution">
    <text evidence="1">The sequence shown here is derived from an EMBL/GenBank/DDBJ whole genome shotgun (WGS) entry which is preliminary data.</text>
</comment>
<evidence type="ECO:0008006" key="3">
    <source>
        <dbReference type="Google" id="ProtNLM"/>
    </source>
</evidence>
<gene>
    <name evidence="1" type="ORF">Goari_017176</name>
</gene>
<dbReference type="PANTHER" id="PTHR10774">
    <property type="entry name" value="EXTENDED SYNAPTOTAGMIN-RELATED"/>
    <property type="match status" value="1"/>
</dbReference>
<organism evidence="1 2">
    <name type="scientific">Gossypium aridum</name>
    <name type="common">American cotton</name>
    <name type="synonym">Erioxylum aridum</name>
    <dbReference type="NCBI Taxonomy" id="34290"/>
    <lineage>
        <taxon>Eukaryota</taxon>
        <taxon>Viridiplantae</taxon>
        <taxon>Streptophyta</taxon>
        <taxon>Embryophyta</taxon>
        <taxon>Tracheophyta</taxon>
        <taxon>Spermatophyta</taxon>
        <taxon>Magnoliopsida</taxon>
        <taxon>eudicotyledons</taxon>
        <taxon>Gunneridae</taxon>
        <taxon>Pentapetalae</taxon>
        <taxon>rosids</taxon>
        <taxon>malvids</taxon>
        <taxon>Malvales</taxon>
        <taxon>Malvaceae</taxon>
        <taxon>Malvoideae</taxon>
        <taxon>Gossypium</taxon>
    </lineage>
</organism>
<dbReference type="Gene3D" id="2.60.40.150">
    <property type="entry name" value="C2 domain"/>
    <property type="match status" value="1"/>
</dbReference>
<sequence length="71" mass="8332">MLDEPPINDKIHLEVYSSSSRIGLLRPKESLGFIDIDLSNVVNNKRINERYHLIDSKNGRIQIELQWRTKD</sequence>
<dbReference type="EMBL" id="JABFAA010000002">
    <property type="protein sequence ID" value="MBA0675641.1"/>
    <property type="molecule type" value="Genomic_DNA"/>
</dbReference>
<dbReference type="GO" id="GO:0008289">
    <property type="term" value="F:lipid binding"/>
    <property type="evidence" value="ECO:0007669"/>
    <property type="project" value="InterPro"/>
</dbReference>
<dbReference type="AlphaFoldDB" id="A0A7J8WKS3"/>
<reference evidence="1 2" key="1">
    <citation type="journal article" date="2019" name="Genome Biol. Evol.">
        <title>Insights into the evolution of the New World diploid cottons (Gossypium, subgenus Houzingenia) based on genome sequencing.</title>
        <authorList>
            <person name="Grover C.E."/>
            <person name="Arick M.A. 2nd"/>
            <person name="Thrash A."/>
            <person name="Conover J.L."/>
            <person name="Sanders W.S."/>
            <person name="Peterson D.G."/>
            <person name="Frelichowski J.E."/>
            <person name="Scheffler J.A."/>
            <person name="Scheffler B.E."/>
            <person name="Wendel J.F."/>
        </authorList>
    </citation>
    <scope>NUCLEOTIDE SEQUENCE [LARGE SCALE GENOMIC DNA]</scope>
    <source>
        <strain evidence="1">185</strain>
        <tissue evidence="1">Leaf</tissue>
    </source>
</reference>
<dbReference type="Proteomes" id="UP000593577">
    <property type="component" value="Unassembled WGS sequence"/>
</dbReference>
<dbReference type="SUPFAM" id="SSF49562">
    <property type="entry name" value="C2 domain (Calcium/lipid-binding domain, CaLB)"/>
    <property type="match status" value="1"/>
</dbReference>
<dbReference type="InterPro" id="IPR045050">
    <property type="entry name" value="Synaptotagmin_plant"/>
</dbReference>
<dbReference type="PANTHER" id="PTHR10774:SF214">
    <property type="entry name" value="CALCIUM-DEPENDENT LIPID-BINDING (CALB DOMAIN) FAMILY PROTEIN-RELATED"/>
    <property type="match status" value="1"/>
</dbReference>
<evidence type="ECO:0000313" key="2">
    <source>
        <dbReference type="Proteomes" id="UP000593577"/>
    </source>
</evidence>
<dbReference type="InterPro" id="IPR035892">
    <property type="entry name" value="C2_domain_sf"/>
</dbReference>
<evidence type="ECO:0000313" key="1">
    <source>
        <dbReference type="EMBL" id="MBA0675641.1"/>
    </source>
</evidence>
<dbReference type="GO" id="GO:0005783">
    <property type="term" value="C:endoplasmic reticulum"/>
    <property type="evidence" value="ECO:0007669"/>
    <property type="project" value="TreeGrafter"/>
</dbReference>
<protein>
    <recommendedName>
        <fullName evidence="3">C2 domain-containing protein</fullName>
    </recommendedName>
</protein>
<keyword evidence="2" id="KW-1185">Reference proteome</keyword>
<proteinExistence type="predicted"/>
<accession>A0A7J8WKS3</accession>
<name>A0A7J8WKS3_GOSAI</name>